<evidence type="ECO:0000313" key="2">
    <source>
        <dbReference type="Proteomes" id="UP000886824"/>
    </source>
</evidence>
<dbReference type="Pfam" id="PF14070">
    <property type="entry name" value="YjfB_motility"/>
    <property type="match status" value="1"/>
</dbReference>
<gene>
    <name evidence="1" type="ORF">H9826_00650</name>
</gene>
<name>A0A9D1Z214_9FIRM</name>
<dbReference type="Proteomes" id="UP000886824">
    <property type="component" value="Unassembled WGS sequence"/>
</dbReference>
<dbReference type="EMBL" id="DXCX01000011">
    <property type="protein sequence ID" value="HIY72468.1"/>
    <property type="molecule type" value="Genomic_DNA"/>
</dbReference>
<dbReference type="AlphaFoldDB" id="A0A9D1Z214"/>
<dbReference type="InterPro" id="IPR025906">
    <property type="entry name" value="YjfB_motility"/>
</dbReference>
<organism evidence="1 2">
    <name type="scientific">Candidatus Intestinimonas merdavium</name>
    <dbReference type="NCBI Taxonomy" id="2838622"/>
    <lineage>
        <taxon>Bacteria</taxon>
        <taxon>Bacillati</taxon>
        <taxon>Bacillota</taxon>
        <taxon>Clostridia</taxon>
        <taxon>Eubacteriales</taxon>
        <taxon>Intestinimonas</taxon>
    </lineage>
</organism>
<reference evidence="1" key="2">
    <citation type="submission" date="2021-04" db="EMBL/GenBank/DDBJ databases">
        <authorList>
            <person name="Gilroy R."/>
        </authorList>
    </citation>
    <scope>NUCLEOTIDE SEQUENCE</scope>
    <source>
        <strain evidence="1">CHK33-7979</strain>
    </source>
</reference>
<proteinExistence type="predicted"/>
<reference evidence="1" key="1">
    <citation type="journal article" date="2021" name="PeerJ">
        <title>Extensive microbial diversity within the chicken gut microbiome revealed by metagenomics and culture.</title>
        <authorList>
            <person name="Gilroy R."/>
            <person name="Ravi A."/>
            <person name="Getino M."/>
            <person name="Pursley I."/>
            <person name="Horton D.L."/>
            <person name="Alikhan N.F."/>
            <person name="Baker D."/>
            <person name="Gharbi K."/>
            <person name="Hall N."/>
            <person name="Watson M."/>
            <person name="Adriaenssens E.M."/>
            <person name="Foster-Nyarko E."/>
            <person name="Jarju S."/>
            <person name="Secka A."/>
            <person name="Antonio M."/>
            <person name="Oren A."/>
            <person name="Chaudhuri R.R."/>
            <person name="La Ragione R."/>
            <person name="Hildebrand F."/>
            <person name="Pallen M.J."/>
        </authorList>
    </citation>
    <scope>NUCLEOTIDE SEQUENCE</scope>
    <source>
        <strain evidence="1">CHK33-7979</strain>
    </source>
</reference>
<sequence length="62" mass="6521">MDMMSGIAATATSLSAAQTLQSYSLAVSKKAMDTQEMAAQAMLEMLGQQPVPAKGTYIDTYA</sequence>
<evidence type="ECO:0000313" key="1">
    <source>
        <dbReference type="EMBL" id="HIY72468.1"/>
    </source>
</evidence>
<accession>A0A9D1Z214</accession>
<comment type="caution">
    <text evidence="1">The sequence shown here is derived from an EMBL/GenBank/DDBJ whole genome shotgun (WGS) entry which is preliminary data.</text>
</comment>
<protein>
    <submittedName>
        <fullName evidence="1">YjfB family protein</fullName>
    </submittedName>
</protein>